<sequence length="131" mass="14615">RKLEQVEQGRMGVVDLLKEPTVSLSLQNPCSSDITAQKEALCSHAQRDQFVSCTWSFECYPGVISALSTMMCAYCGEILELEITTEPPTMGRMTGQTGQKYTVISAKTKIQKLSRTMQDLALNVDFFITHE</sequence>
<protein>
    <submittedName>
        <fullName evidence="1">Uncharacterized protein</fullName>
    </submittedName>
</protein>
<organism evidence="1 2">
    <name type="scientific">Diceros bicornis minor</name>
    <name type="common">South-central black rhinoceros</name>
    <dbReference type="NCBI Taxonomy" id="77932"/>
    <lineage>
        <taxon>Eukaryota</taxon>
        <taxon>Metazoa</taxon>
        <taxon>Chordata</taxon>
        <taxon>Craniata</taxon>
        <taxon>Vertebrata</taxon>
        <taxon>Euteleostomi</taxon>
        <taxon>Mammalia</taxon>
        <taxon>Eutheria</taxon>
        <taxon>Laurasiatheria</taxon>
        <taxon>Perissodactyla</taxon>
        <taxon>Rhinocerotidae</taxon>
        <taxon>Diceros</taxon>
    </lineage>
</organism>
<gene>
    <name evidence="1" type="ORF">HPG69_017425</name>
</gene>
<dbReference type="EMBL" id="JACDTQ010002544">
    <property type="protein sequence ID" value="KAF5917533.1"/>
    <property type="molecule type" value="Genomic_DNA"/>
</dbReference>
<reference evidence="1 2" key="1">
    <citation type="journal article" date="2020" name="Mol. Biol. Evol.">
        <title>Interspecific Gene Flow and the Evolution of Specialization in Black and White Rhinoceros.</title>
        <authorList>
            <person name="Moodley Y."/>
            <person name="Westbury M.V."/>
            <person name="Russo I.M."/>
            <person name="Gopalakrishnan S."/>
            <person name="Rakotoarivelo A."/>
            <person name="Olsen R.A."/>
            <person name="Prost S."/>
            <person name="Tunstall T."/>
            <person name="Ryder O.A."/>
            <person name="Dalen L."/>
            <person name="Bruford M.W."/>
        </authorList>
    </citation>
    <scope>NUCLEOTIDE SEQUENCE [LARGE SCALE GENOMIC DNA]</scope>
    <source>
        <strain evidence="1">SBR-YM</strain>
        <tissue evidence="1">Skin</tissue>
    </source>
</reference>
<proteinExistence type="predicted"/>
<evidence type="ECO:0000313" key="1">
    <source>
        <dbReference type="EMBL" id="KAF5917533.1"/>
    </source>
</evidence>
<keyword evidence="2" id="KW-1185">Reference proteome</keyword>
<feature type="non-terminal residue" evidence="1">
    <location>
        <position position="131"/>
    </location>
</feature>
<dbReference type="AlphaFoldDB" id="A0A7J7EPB6"/>
<name>A0A7J7EPB6_DICBM</name>
<accession>A0A7J7EPB6</accession>
<dbReference type="Proteomes" id="UP000551758">
    <property type="component" value="Unassembled WGS sequence"/>
</dbReference>
<evidence type="ECO:0000313" key="2">
    <source>
        <dbReference type="Proteomes" id="UP000551758"/>
    </source>
</evidence>
<comment type="caution">
    <text evidence="1">The sequence shown here is derived from an EMBL/GenBank/DDBJ whole genome shotgun (WGS) entry which is preliminary data.</text>
</comment>